<sequence>MKDKNELKGEIAVNDGSTALTIISRIFGVAFFAIGFINTFWGNDPGFGVFIILLSLIYFLPVDTILDKMTNFSIPIMRLVKILLGISILWASLGVGELFDKIELMMMDF</sequence>
<dbReference type="AlphaFoldDB" id="A0A3D8L5B3"/>
<feature type="transmembrane region" description="Helical" evidence="1">
    <location>
        <begin position="20"/>
        <end position="41"/>
    </location>
</feature>
<dbReference type="RefSeq" id="WP_115567824.1">
    <property type="nucleotide sequence ID" value="NZ_QRGR01000033.1"/>
</dbReference>
<keyword evidence="1" id="KW-1133">Transmembrane helix</keyword>
<accession>A0A3D8L5B3</accession>
<dbReference type="Proteomes" id="UP000256708">
    <property type="component" value="Unassembled WGS sequence"/>
</dbReference>
<organism evidence="2 3">
    <name type="scientific">Pontibacter diazotrophicus</name>
    <dbReference type="NCBI Taxonomy" id="1400979"/>
    <lineage>
        <taxon>Bacteria</taxon>
        <taxon>Pseudomonadati</taxon>
        <taxon>Bacteroidota</taxon>
        <taxon>Cytophagia</taxon>
        <taxon>Cytophagales</taxon>
        <taxon>Hymenobacteraceae</taxon>
        <taxon>Pontibacter</taxon>
    </lineage>
</organism>
<name>A0A3D8L5B3_9BACT</name>
<keyword evidence="3" id="KW-1185">Reference proteome</keyword>
<dbReference type="OrthoDB" id="5741192at2"/>
<evidence type="ECO:0000313" key="2">
    <source>
        <dbReference type="EMBL" id="RDV12611.1"/>
    </source>
</evidence>
<comment type="caution">
    <text evidence="2">The sequence shown here is derived from an EMBL/GenBank/DDBJ whole genome shotgun (WGS) entry which is preliminary data.</text>
</comment>
<feature type="transmembrane region" description="Helical" evidence="1">
    <location>
        <begin position="78"/>
        <end position="99"/>
    </location>
</feature>
<proteinExistence type="predicted"/>
<reference evidence="3" key="1">
    <citation type="submission" date="2018-08" db="EMBL/GenBank/DDBJ databases">
        <authorList>
            <person name="Liu Z.-W."/>
            <person name="Du Z.-J."/>
        </authorList>
    </citation>
    <scope>NUCLEOTIDE SEQUENCE [LARGE SCALE GENOMIC DNA]</scope>
    <source>
        <strain evidence="3">H4X</strain>
    </source>
</reference>
<keyword evidence="1" id="KW-0812">Transmembrane</keyword>
<protein>
    <submittedName>
        <fullName evidence="2">Uncharacterized protein</fullName>
    </submittedName>
</protein>
<gene>
    <name evidence="2" type="ORF">DXT99_22380</name>
</gene>
<evidence type="ECO:0000313" key="3">
    <source>
        <dbReference type="Proteomes" id="UP000256708"/>
    </source>
</evidence>
<dbReference type="EMBL" id="QRGR01000033">
    <property type="protein sequence ID" value="RDV12611.1"/>
    <property type="molecule type" value="Genomic_DNA"/>
</dbReference>
<feature type="transmembrane region" description="Helical" evidence="1">
    <location>
        <begin position="47"/>
        <end position="66"/>
    </location>
</feature>
<keyword evidence="1" id="KW-0472">Membrane</keyword>
<evidence type="ECO:0000256" key="1">
    <source>
        <dbReference type="SAM" id="Phobius"/>
    </source>
</evidence>